<comment type="subcellular location">
    <subcellularLocation>
        <location evidence="10">Cell membrane</location>
        <topology evidence="10">Peripheral membrane protein</topology>
    </subcellularLocation>
    <subcellularLocation>
        <location evidence="2">Endomembrane system</location>
        <topology evidence="2">Peripheral membrane protein</topology>
    </subcellularLocation>
</comment>
<protein>
    <recommendedName>
        <fullName evidence="10">ATP synthase epsilon chain</fullName>
    </recommendedName>
    <alternativeName>
        <fullName evidence="10">ATP synthase F1 sector epsilon subunit</fullName>
    </alternativeName>
    <alternativeName>
        <fullName evidence="10">F-ATPase epsilon subunit</fullName>
    </alternativeName>
</protein>
<dbReference type="EMBL" id="HG977193">
    <property type="protein sequence ID" value="CDP79375.1"/>
    <property type="molecule type" value="Genomic_DNA"/>
</dbReference>
<reference evidence="14" key="1">
    <citation type="submission" date="2013-11" db="EMBL/GenBank/DDBJ databases">
        <authorList>
            <person name="GENOMES U."/>
        </authorList>
    </citation>
    <scope>NUCLEOTIDE SEQUENCE</scope>
    <source>
        <strain evidence="14">MVT06</strain>
    </source>
</reference>
<evidence type="ECO:0000256" key="7">
    <source>
        <dbReference type="ARBA" id="ARBA00023136"/>
    </source>
</evidence>
<dbReference type="NCBIfam" id="TIGR01216">
    <property type="entry name" value="ATP_synt_epsi"/>
    <property type="match status" value="1"/>
</dbReference>
<dbReference type="AlphaFoldDB" id="A0A024LP37"/>
<dbReference type="GO" id="GO:0046933">
    <property type="term" value="F:proton-transporting ATP synthase activity, rotational mechanism"/>
    <property type="evidence" value="ECO:0007669"/>
    <property type="project" value="UniProtKB-UniRule"/>
</dbReference>
<keyword evidence="5 10" id="KW-0375">Hydrogen ion transport</keyword>
<dbReference type="EMBL" id="HG977194">
    <property type="protein sequence ID" value="CDP79496.1"/>
    <property type="molecule type" value="Genomic_DNA"/>
</dbReference>
<dbReference type="PANTHER" id="PTHR13822:SF10">
    <property type="entry name" value="ATP SYNTHASE EPSILON CHAIN, CHLOROPLASTIC"/>
    <property type="match status" value="1"/>
</dbReference>
<keyword evidence="8 10" id="KW-0139">CF(1)</keyword>
<dbReference type="PANTHER" id="PTHR13822">
    <property type="entry name" value="ATP SYNTHASE DELTA/EPSILON CHAIN"/>
    <property type="match status" value="1"/>
</dbReference>
<accession>A0A024LP37</accession>
<evidence type="ECO:0000256" key="8">
    <source>
        <dbReference type="ARBA" id="ARBA00023196"/>
    </source>
</evidence>
<evidence type="ECO:0000256" key="9">
    <source>
        <dbReference type="ARBA" id="ARBA00023310"/>
    </source>
</evidence>
<keyword evidence="10" id="KW-1003">Cell membrane</keyword>
<dbReference type="HAMAP" id="MF_00530">
    <property type="entry name" value="ATP_synth_epsil_bac"/>
    <property type="match status" value="1"/>
</dbReference>
<evidence type="ECO:0000313" key="14">
    <source>
        <dbReference type="EMBL" id="CDP79496.1"/>
    </source>
</evidence>
<proteinExistence type="inferred from homology"/>
<organism evidence="14">
    <name type="scientific">Bartonella schoenbuchensis</name>
    <dbReference type="NCBI Taxonomy" id="165694"/>
    <lineage>
        <taxon>Bacteria</taxon>
        <taxon>Pseudomonadati</taxon>
        <taxon>Pseudomonadota</taxon>
        <taxon>Alphaproteobacteria</taxon>
        <taxon>Hyphomicrobiales</taxon>
        <taxon>Bartonellaceae</taxon>
        <taxon>Bartonella</taxon>
    </lineage>
</organism>
<keyword evidence="4 10" id="KW-0813">Transport</keyword>
<name>A0A024LP37_9HYPH</name>
<evidence type="ECO:0000256" key="2">
    <source>
        <dbReference type="ARBA" id="ARBA00004184"/>
    </source>
</evidence>
<evidence type="ECO:0000256" key="4">
    <source>
        <dbReference type="ARBA" id="ARBA00022448"/>
    </source>
</evidence>
<evidence type="ECO:0000256" key="1">
    <source>
        <dbReference type="ARBA" id="ARBA00003543"/>
    </source>
</evidence>
<evidence type="ECO:0000259" key="12">
    <source>
        <dbReference type="Pfam" id="PF02823"/>
    </source>
</evidence>
<evidence type="ECO:0000256" key="5">
    <source>
        <dbReference type="ARBA" id="ARBA00022781"/>
    </source>
</evidence>
<dbReference type="GO" id="GO:0005524">
    <property type="term" value="F:ATP binding"/>
    <property type="evidence" value="ECO:0007669"/>
    <property type="project" value="UniProtKB-UniRule"/>
</dbReference>
<evidence type="ECO:0000256" key="6">
    <source>
        <dbReference type="ARBA" id="ARBA00023065"/>
    </source>
</evidence>
<evidence type="ECO:0000256" key="11">
    <source>
        <dbReference type="RuleBase" id="RU003656"/>
    </source>
</evidence>
<reference evidence="14" key="2">
    <citation type="submission" date="2014-05" db="EMBL/GenBank/DDBJ databases">
        <title>Genome sequencing of Bartonella spp. isolated from human blood.</title>
        <authorList>
            <person name="Raoult D."/>
        </authorList>
    </citation>
    <scope>NUCLEOTIDE SEQUENCE</scope>
    <source>
        <strain evidence="14">MVT06</strain>
    </source>
</reference>
<dbReference type="InterPro" id="IPR036771">
    <property type="entry name" value="ATPsynth_dsu/esu_N"/>
</dbReference>
<comment type="function">
    <text evidence="1 10">Produces ATP from ADP in the presence of a proton gradient across the membrane.</text>
</comment>
<comment type="subunit">
    <text evidence="10 11">F-type ATPases have 2 components, CF(1) - the catalytic core - and CF(0) - the membrane proton channel. CF(1) has five subunits: alpha(3), beta(3), gamma(1), delta(1), epsilon(1). CF(0) has three main subunits: a, b and c.</text>
</comment>
<dbReference type="CDD" id="cd12152">
    <property type="entry name" value="F1-ATPase_delta"/>
    <property type="match status" value="1"/>
</dbReference>
<dbReference type="Gene3D" id="2.60.15.10">
    <property type="entry name" value="F0F1 ATP synthase delta/epsilon subunit, N-terminal"/>
    <property type="match status" value="1"/>
</dbReference>
<dbReference type="InterPro" id="IPR020546">
    <property type="entry name" value="ATP_synth_F1_dsu/esu_N"/>
</dbReference>
<feature type="domain" description="ATP synthase F1 complex delta/epsilon subunit N-terminal" evidence="12">
    <location>
        <begin position="11"/>
        <end position="86"/>
    </location>
</feature>
<dbReference type="GO" id="GO:0012505">
    <property type="term" value="C:endomembrane system"/>
    <property type="evidence" value="ECO:0007669"/>
    <property type="project" value="UniProtKB-SubCell"/>
</dbReference>
<gene>
    <name evidence="14" type="primary">atpC_2</name>
    <name evidence="10" type="synonym">atpC</name>
    <name evidence="13" type="synonym">atpC_1</name>
    <name evidence="13" type="ORF">BN1046_00268</name>
    <name evidence="14" type="ORF">BN1046_00390</name>
</gene>
<dbReference type="GO" id="GO:0045259">
    <property type="term" value="C:proton-transporting ATP synthase complex"/>
    <property type="evidence" value="ECO:0007669"/>
    <property type="project" value="UniProtKB-KW"/>
</dbReference>
<evidence type="ECO:0000256" key="10">
    <source>
        <dbReference type="HAMAP-Rule" id="MF_00530"/>
    </source>
</evidence>
<keyword evidence="6 10" id="KW-0406">Ion transport</keyword>
<comment type="similarity">
    <text evidence="3 10 11">Belongs to the ATPase epsilon chain family.</text>
</comment>
<keyword evidence="9 10" id="KW-0066">ATP synthesis</keyword>
<evidence type="ECO:0000313" key="13">
    <source>
        <dbReference type="EMBL" id="CDP79375.1"/>
    </source>
</evidence>
<evidence type="ECO:0000256" key="3">
    <source>
        <dbReference type="ARBA" id="ARBA00005712"/>
    </source>
</evidence>
<dbReference type="GO" id="GO:0005886">
    <property type="term" value="C:plasma membrane"/>
    <property type="evidence" value="ECO:0007669"/>
    <property type="project" value="UniProtKB-SubCell"/>
</dbReference>
<dbReference type="InterPro" id="IPR001469">
    <property type="entry name" value="ATP_synth_F1_dsu/esu"/>
</dbReference>
<dbReference type="SUPFAM" id="SSF51344">
    <property type="entry name" value="Epsilon subunit of F1F0-ATP synthase N-terminal domain"/>
    <property type="match status" value="1"/>
</dbReference>
<keyword evidence="7 10" id="KW-0472">Membrane</keyword>
<sequence length="138" mass="14783">MENNRAKRFLFELISPEKLIFSDEVTSVVLPSASGYLTVMANHAPLMVRLMPGSIRVLSSSGEKLFALCGGVADITPSRCSLLAEAVVAVDHLSFDELEQRILKVRAALEEGSNGGANDPVEEFLHQLTTVGGVLTAV</sequence>
<dbReference type="Pfam" id="PF02823">
    <property type="entry name" value="ATP-synt_DE_N"/>
    <property type="match status" value="1"/>
</dbReference>